<evidence type="ECO:0000256" key="2">
    <source>
        <dbReference type="SAM" id="MobiDB-lite"/>
    </source>
</evidence>
<gene>
    <name evidence="3" type="ORF">KFE25_008992</name>
</gene>
<keyword evidence="1" id="KW-0175">Coiled coil</keyword>
<sequence>MGGELHLALEGQEQHGIRITGSTSLSYVRTNFPVPLGYIFGVPQRLEDRFKATDFLPLMLLRAEDCLQGKLGSTNAPANLKAERDRMEYEIAQLREAFARARDEHASKVSGLVARSDELGREAESLRARAHHADVLEGELKALREQMSLVEEESKGHKLAAQRENHELIAQLANANRESADAKAAVQRATSDALSLREQLAAAATGQQARLSATQGERRLLAAKCAALARVVSATRAAHARLRADAHRLLAEAARATALGSADAVRTVSGACALQLRAADAAKGAERQAAAARSDYIQVRAECDKARAQCDELRAELKRAKAERRQQSADVRRKESSASLENARLAAELVAARELAGAREREARKARADAEAHRLAASERERAAREEAATLGAQLRESESRVAALDGSASAARAMADAARQAQMEVEAAWEEVGGRRPITFAEYIELRREVQQLAHAGREFFVSPESGRQQAAFLTHVARVETMLTAARDGPALTRAAAASGVLPITQSKGLLSRAASVANVSAGAPSRERPSPEPTALASQRRNSVGVVSALGAGSHVHQMQGLRAKRQQLKAPAGLR</sequence>
<reference evidence="3" key="1">
    <citation type="submission" date="2021-05" db="EMBL/GenBank/DDBJ databases">
        <title>The genome of the haptophyte Pavlova lutheri (Diacronema luteri, Pavlovales) - a model for lipid biosynthesis in eukaryotic algae.</title>
        <authorList>
            <person name="Hulatt C.J."/>
            <person name="Posewitz M.C."/>
        </authorList>
    </citation>
    <scope>NUCLEOTIDE SEQUENCE</scope>
    <source>
        <strain evidence="3">NIVA-4/92</strain>
    </source>
</reference>
<proteinExistence type="predicted"/>
<keyword evidence="4" id="KW-1185">Reference proteome</keyword>
<dbReference type="AlphaFoldDB" id="A0A8J6CGX1"/>
<evidence type="ECO:0000256" key="1">
    <source>
        <dbReference type="SAM" id="Coils"/>
    </source>
</evidence>
<dbReference type="OMA" id="PITHADF"/>
<feature type="coiled-coil region" evidence="1">
    <location>
        <begin position="133"/>
        <end position="192"/>
    </location>
</feature>
<organism evidence="3 4">
    <name type="scientific">Diacronema lutheri</name>
    <name type="common">Unicellular marine alga</name>
    <name type="synonym">Monochrysis lutheri</name>
    <dbReference type="NCBI Taxonomy" id="2081491"/>
    <lineage>
        <taxon>Eukaryota</taxon>
        <taxon>Haptista</taxon>
        <taxon>Haptophyta</taxon>
        <taxon>Pavlovophyceae</taxon>
        <taxon>Pavlovales</taxon>
        <taxon>Pavlovaceae</taxon>
        <taxon>Diacronema</taxon>
    </lineage>
</organism>
<evidence type="ECO:0000313" key="3">
    <source>
        <dbReference type="EMBL" id="KAG8470571.1"/>
    </source>
</evidence>
<accession>A0A8J6CGX1</accession>
<protein>
    <submittedName>
        <fullName evidence="3">Uncharacterized protein</fullName>
    </submittedName>
</protein>
<feature type="coiled-coil region" evidence="1">
    <location>
        <begin position="282"/>
        <end position="337"/>
    </location>
</feature>
<dbReference type="OrthoDB" id="10639822at2759"/>
<dbReference type="Proteomes" id="UP000751190">
    <property type="component" value="Unassembled WGS sequence"/>
</dbReference>
<evidence type="ECO:0000313" key="4">
    <source>
        <dbReference type="Proteomes" id="UP000751190"/>
    </source>
</evidence>
<name>A0A8J6CGX1_DIALT</name>
<feature type="region of interest" description="Disordered" evidence="2">
    <location>
        <begin position="522"/>
        <end position="545"/>
    </location>
</feature>
<dbReference type="EMBL" id="JAGTXO010000001">
    <property type="protein sequence ID" value="KAG8470571.1"/>
    <property type="molecule type" value="Genomic_DNA"/>
</dbReference>
<comment type="caution">
    <text evidence="3">The sequence shown here is derived from an EMBL/GenBank/DDBJ whole genome shotgun (WGS) entry which is preliminary data.</text>
</comment>